<dbReference type="SUPFAM" id="SSF53474">
    <property type="entry name" value="alpha/beta-Hydrolases"/>
    <property type="match status" value="1"/>
</dbReference>
<proteinExistence type="predicted"/>
<dbReference type="RefSeq" id="WP_103937577.1">
    <property type="nucleotide sequence ID" value="NZ_FNVO01000004.1"/>
</dbReference>
<dbReference type="Pfam" id="PF12697">
    <property type="entry name" value="Abhydrolase_6"/>
    <property type="match status" value="1"/>
</dbReference>
<feature type="domain" description="AB hydrolase-1" evidence="2">
    <location>
        <begin position="28"/>
        <end position="257"/>
    </location>
</feature>
<dbReference type="OrthoDB" id="495620at2"/>
<dbReference type="InterPro" id="IPR000073">
    <property type="entry name" value="AB_hydrolase_1"/>
</dbReference>
<dbReference type="GO" id="GO:0016787">
    <property type="term" value="F:hydrolase activity"/>
    <property type="evidence" value="ECO:0007669"/>
    <property type="project" value="UniProtKB-KW"/>
</dbReference>
<organism evidence="3 4">
    <name type="scientific">Thermomonospora echinospora</name>
    <dbReference type="NCBI Taxonomy" id="1992"/>
    <lineage>
        <taxon>Bacteria</taxon>
        <taxon>Bacillati</taxon>
        <taxon>Actinomycetota</taxon>
        <taxon>Actinomycetes</taxon>
        <taxon>Streptosporangiales</taxon>
        <taxon>Thermomonosporaceae</taxon>
        <taxon>Thermomonospora</taxon>
    </lineage>
</organism>
<evidence type="ECO:0000259" key="2">
    <source>
        <dbReference type="Pfam" id="PF12697"/>
    </source>
</evidence>
<keyword evidence="4" id="KW-1185">Reference proteome</keyword>
<name>A0A1H5YNA7_9ACTN</name>
<dbReference type="InterPro" id="IPR029058">
    <property type="entry name" value="AB_hydrolase_fold"/>
</dbReference>
<evidence type="ECO:0000313" key="3">
    <source>
        <dbReference type="EMBL" id="SEG25643.1"/>
    </source>
</evidence>
<sequence>MTLRHRTLQRADCEIHYWIGGPDDGPPIVFTHGATLDHRTWEPQIEAFTARYRILLWDVRGHGRSIPNRVPWTLREAADDLLAILDREDIERTVLVGQSMGGNLSQEIVYHHPGRASGLVALGCAGNTLPLSRRERLQARAVVRMLPWYPRKTLIRQEARASARDPQVREYVREAASRMAHRDMVAVMASLVGALHPEPGYRIEIPELLLHGEHDRLGNFRTAMPVWERRDPLARHLVVPDAAHLANQDNPDFFNDAVLSFLAEHGLDSPKG</sequence>
<reference evidence="4" key="1">
    <citation type="submission" date="2016-10" db="EMBL/GenBank/DDBJ databases">
        <authorList>
            <person name="Varghese N."/>
            <person name="Submissions S."/>
        </authorList>
    </citation>
    <scope>NUCLEOTIDE SEQUENCE [LARGE SCALE GENOMIC DNA]</scope>
    <source>
        <strain evidence="4">DSM 43163</strain>
    </source>
</reference>
<protein>
    <submittedName>
        <fullName evidence="3">Pimeloyl-ACP methyl ester carboxylesterase</fullName>
    </submittedName>
</protein>
<evidence type="ECO:0000256" key="1">
    <source>
        <dbReference type="ARBA" id="ARBA00022801"/>
    </source>
</evidence>
<dbReference type="Proteomes" id="UP000236723">
    <property type="component" value="Unassembled WGS sequence"/>
</dbReference>
<dbReference type="PANTHER" id="PTHR43798">
    <property type="entry name" value="MONOACYLGLYCEROL LIPASE"/>
    <property type="match status" value="1"/>
</dbReference>
<dbReference type="PANTHER" id="PTHR43798:SF31">
    <property type="entry name" value="AB HYDROLASE SUPERFAMILY PROTEIN YCLE"/>
    <property type="match status" value="1"/>
</dbReference>
<evidence type="ECO:0000313" key="4">
    <source>
        <dbReference type="Proteomes" id="UP000236723"/>
    </source>
</evidence>
<accession>A0A1H5YNA7</accession>
<dbReference type="EMBL" id="FNVO01000004">
    <property type="protein sequence ID" value="SEG25643.1"/>
    <property type="molecule type" value="Genomic_DNA"/>
</dbReference>
<dbReference type="PRINTS" id="PR00111">
    <property type="entry name" value="ABHYDROLASE"/>
</dbReference>
<dbReference type="Gene3D" id="3.40.50.1820">
    <property type="entry name" value="alpha/beta hydrolase"/>
    <property type="match status" value="1"/>
</dbReference>
<dbReference type="GO" id="GO:0016020">
    <property type="term" value="C:membrane"/>
    <property type="evidence" value="ECO:0007669"/>
    <property type="project" value="TreeGrafter"/>
</dbReference>
<dbReference type="InterPro" id="IPR050266">
    <property type="entry name" value="AB_hydrolase_sf"/>
</dbReference>
<keyword evidence="1" id="KW-0378">Hydrolase</keyword>
<gene>
    <name evidence="3" type="ORF">SAMN04489712_104102</name>
</gene>
<dbReference type="AlphaFoldDB" id="A0A1H5YNA7"/>